<dbReference type="PANTHER" id="PTHR35391:SF5">
    <property type="entry name" value="DUF6590 DOMAIN-CONTAINING PROTEIN"/>
    <property type="match status" value="1"/>
</dbReference>
<feature type="compositionally biased region" description="Basic and acidic residues" evidence="1">
    <location>
        <begin position="27"/>
        <end position="38"/>
    </location>
</feature>
<feature type="compositionally biased region" description="Acidic residues" evidence="1">
    <location>
        <begin position="193"/>
        <end position="203"/>
    </location>
</feature>
<proteinExistence type="predicted"/>
<feature type="compositionally biased region" description="Basic and acidic residues" evidence="1">
    <location>
        <begin position="204"/>
        <end position="214"/>
    </location>
</feature>
<dbReference type="PANTHER" id="PTHR35391">
    <property type="entry name" value="C2H2-TYPE DOMAIN-CONTAINING PROTEIN-RELATED"/>
    <property type="match status" value="1"/>
</dbReference>
<accession>A0A2N3NGS2</accession>
<evidence type="ECO:0000256" key="1">
    <source>
        <dbReference type="SAM" id="MobiDB-lite"/>
    </source>
</evidence>
<dbReference type="EMBL" id="NLAX01000006">
    <property type="protein sequence ID" value="PKS11659.1"/>
    <property type="molecule type" value="Genomic_DNA"/>
</dbReference>
<evidence type="ECO:0000313" key="3">
    <source>
        <dbReference type="EMBL" id="PKS11659.1"/>
    </source>
</evidence>
<protein>
    <recommendedName>
        <fullName evidence="2">DUF6590 domain-containing protein</fullName>
    </recommendedName>
</protein>
<comment type="caution">
    <text evidence="3">The sequence shown here is derived from an EMBL/GenBank/DDBJ whole genome shotgun (WGS) entry which is preliminary data.</text>
</comment>
<feature type="region of interest" description="Disordered" evidence="1">
    <location>
        <begin position="17"/>
        <end position="237"/>
    </location>
</feature>
<gene>
    <name evidence="3" type="ORF">jhhlp_001810</name>
</gene>
<dbReference type="AlphaFoldDB" id="A0A2N3NGS2"/>
<dbReference type="VEuPathDB" id="FungiDB:jhhlp_001810"/>
<dbReference type="InterPro" id="IPR046497">
    <property type="entry name" value="DUF6590"/>
</dbReference>
<dbReference type="STRING" id="41688.A0A2N3NGS2"/>
<evidence type="ECO:0000259" key="2">
    <source>
        <dbReference type="Pfam" id="PF20233"/>
    </source>
</evidence>
<dbReference type="Pfam" id="PF20233">
    <property type="entry name" value="DUF6590"/>
    <property type="match status" value="1"/>
</dbReference>
<dbReference type="InParanoid" id="A0A2N3NGS2"/>
<feature type="compositionally biased region" description="Basic and acidic residues" evidence="1">
    <location>
        <begin position="82"/>
        <end position="147"/>
    </location>
</feature>
<feature type="compositionally biased region" description="Acidic residues" evidence="1">
    <location>
        <begin position="54"/>
        <end position="70"/>
    </location>
</feature>
<feature type="compositionally biased region" description="Acidic residues" evidence="1">
    <location>
        <begin position="160"/>
        <end position="174"/>
    </location>
</feature>
<name>A0A2N3NGS2_9PEZI</name>
<organism evidence="3 4">
    <name type="scientific">Lomentospora prolificans</name>
    <dbReference type="NCBI Taxonomy" id="41688"/>
    <lineage>
        <taxon>Eukaryota</taxon>
        <taxon>Fungi</taxon>
        <taxon>Dikarya</taxon>
        <taxon>Ascomycota</taxon>
        <taxon>Pezizomycotina</taxon>
        <taxon>Sordariomycetes</taxon>
        <taxon>Hypocreomycetidae</taxon>
        <taxon>Microascales</taxon>
        <taxon>Microascaceae</taxon>
        <taxon>Lomentospora</taxon>
    </lineage>
</organism>
<feature type="domain" description="DUF6590" evidence="2">
    <location>
        <begin position="260"/>
        <end position="409"/>
    </location>
</feature>
<dbReference type="Proteomes" id="UP000233524">
    <property type="component" value="Unassembled WGS sequence"/>
</dbReference>
<keyword evidence="4" id="KW-1185">Reference proteome</keyword>
<sequence>MPGCKNQILTCHVRAGNIETAWGPVYDTERDDVPRQRNEDDDGSLAETFRGVQLEDEIEEGYDNLDGSDDGEYHVSSSNHAESSRKEKTRSSHRRDKEKEKDKPRDKGKAKEREKPKEKHKSRDKDRDKKGKDYEKRLKEQEQERRDRKGKAKQTHDDSSEGESEEEGGNEYEDPAAHPYYPSSTTPTPTTGEPDDQEEYYDSDEMRRAIHESRQASNLGGPSTLEYPPSESARTDSHHIASGAEYFEELDPRYRIEPSHKFQPGEVFKVLWPEPSGQADHKASAASEKREVRDNYGGKIYVGFRRFVVIGNDFGHCTCVPIFTYGGQGCKKRGVKPEKHGIITQLGSKARLVPGEPKLGMPPVRVRMIAEGEALAWQSRINYSKLITVEHNVKVFFIGRIHDEDYELVYDAVNACWEQKTFHKRHR</sequence>
<evidence type="ECO:0000313" key="4">
    <source>
        <dbReference type="Proteomes" id="UP000233524"/>
    </source>
</evidence>
<feature type="compositionally biased region" description="Low complexity" evidence="1">
    <location>
        <begin position="179"/>
        <end position="191"/>
    </location>
</feature>
<reference evidence="3 4" key="1">
    <citation type="journal article" date="2017" name="G3 (Bethesda)">
        <title>First Draft Genome Sequence of the Pathogenic Fungus Lomentospora prolificans (Formerly Scedosporium prolificans).</title>
        <authorList>
            <person name="Luo R."/>
            <person name="Zimin A."/>
            <person name="Workman R."/>
            <person name="Fan Y."/>
            <person name="Pertea G."/>
            <person name="Grossman N."/>
            <person name="Wear M.P."/>
            <person name="Jia B."/>
            <person name="Miller H."/>
            <person name="Casadevall A."/>
            <person name="Timp W."/>
            <person name="Zhang S.X."/>
            <person name="Salzberg S.L."/>
        </authorList>
    </citation>
    <scope>NUCLEOTIDE SEQUENCE [LARGE SCALE GENOMIC DNA]</scope>
    <source>
        <strain evidence="3 4">JHH-5317</strain>
    </source>
</reference>
<dbReference type="OrthoDB" id="3559580at2759"/>